<sequence length="46" mass="5468">MMQLVDFADFPLWFGLPKLNFVKNMKQSLLDCFFCSIFYQISPMVI</sequence>
<evidence type="ECO:0000313" key="1">
    <source>
        <dbReference type="EMBL" id="ERM84296.1"/>
    </source>
</evidence>
<gene>
    <name evidence="1" type="ORF">P872_14720</name>
</gene>
<organism evidence="1 2">
    <name type="scientific">Rhodonellum psychrophilum GCM71 = DSM 17998</name>
    <dbReference type="NCBI Taxonomy" id="1123057"/>
    <lineage>
        <taxon>Bacteria</taxon>
        <taxon>Pseudomonadati</taxon>
        <taxon>Bacteroidota</taxon>
        <taxon>Cytophagia</taxon>
        <taxon>Cytophagales</taxon>
        <taxon>Cytophagaceae</taxon>
        <taxon>Rhodonellum</taxon>
    </lineage>
</organism>
<comment type="caution">
    <text evidence="1">The sequence shown here is derived from an EMBL/GenBank/DDBJ whole genome shotgun (WGS) entry which is preliminary data.</text>
</comment>
<evidence type="ECO:0000313" key="2">
    <source>
        <dbReference type="Proteomes" id="UP000016843"/>
    </source>
</evidence>
<protein>
    <submittedName>
        <fullName evidence="1">Uncharacterized protein</fullName>
    </submittedName>
</protein>
<proteinExistence type="predicted"/>
<name>U5C5T7_9BACT</name>
<reference evidence="1 2" key="1">
    <citation type="journal article" date="2013" name="Genome Announc.">
        <title>Draft Genome Sequence of the Psychrophilic and Alkaliphilic Rhodonellum psychrophilum Strain GCM71T.</title>
        <authorList>
            <person name="Hauptmann A.L."/>
            <person name="Glaring M.A."/>
            <person name="Hallin P.F."/>
            <person name="Prieme A."/>
            <person name="Stougaard P."/>
        </authorList>
    </citation>
    <scope>NUCLEOTIDE SEQUENCE [LARGE SCALE GENOMIC DNA]</scope>
    <source>
        <strain evidence="1 2">GCM71</strain>
    </source>
</reference>
<dbReference type="Proteomes" id="UP000016843">
    <property type="component" value="Unassembled WGS sequence"/>
</dbReference>
<accession>U5C5T7</accession>
<keyword evidence="2" id="KW-1185">Reference proteome</keyword>
<dbReference type="AlphaFoldDB" id="U5C5T7"/>
<dbReference type="EMBL" id="AWXR01000005">
    <property type="protein sequence ID" value="ERM84296.1"/>
    <property type="molecule type" value="Genomic_DNA"/>
</dbReference>